<gene>
    <name evidence="1" type="ORF">KI387_032464</name>
</gene>
<dbReference type="AlphaFoldDB" id="A0AA38BRY2"/>
<evidence type="ECO:0000313" key="1">
    <source>
        <dbReference type="EMBL" id="KAH9288347.1"/>
    </source>
</evidence>
<dbReference type="Proteomes" id="UP000824469">
    <property type="component" value="Unassembled WGS sequence"/>
</dbReference>
<protein>
    <submittedName>
        <fullName evidence="1">Uncharacterized protein</fullName>
    </submittedName>
</protein>
<reference evidence="1 2" key="1">
    <citation type="journal article" date="2021" name="Nat. Plants">
        <title>The Taxus genome provides insights into paclitaxel biosynthesis.</title>
        <authorList>
            <person name="Xiong X."/>
            <person name="Gou J."/>
            <person name="Liao Q."/>
            <person name="Li Y."/>
            <person name="Zhou Q."/>
            <person name="Bi G."/>
            <person name="Li C."/>
            <person name="Du R."/>
            <person name="Wang X."/>
            <person name="Sun T."/>
            <person name="Guo L."/>
            <person name="Liang H."/>
            <person name="Lu P."/>
            <person name="Wu Y."/>
            <person name="Zhang Z."/>
            <person name="Ro D.K."/>
            <person name="Shang Y."/>
            <person name="Huang S."/>
            <person name="Yan J."/>
        </authorList>
    </citation>
    <scope>NUCLEOTIDE SEQUENCE [LARGE SCALE GENOMIC DNA]</scope>
    <source>
        <strain evidence="1">Ta-2019</strain>
    </source>
</reference>
<accession>A0AA38BRY2</accession>
<dbReference type="EMBL" id="JAHRHJ020003813">
    <property type="protein sequence ID" value="KAH9288347.1"/>
    <property type="molecule type" value="Genomic_DNA"/>
</dbReference>
<name>A0AA38BRY2_TAXCH</name>
<sequence>MARRTKNSHNMVLLQSGMRLRLYSFILSAEKKFCCMEAGCAMGAWKRDATWTDGAPLGRSFSTCSTRKRRALRAHELMMQQAERVRHWRGFCSCNRAGRCAMGAQL</sequence>
<organism evidence="1 2">
    <name type="scientific">Taxus chinensis</name>
    <name type="common">Chinese yew</name>
    <name type="synonym">Taxus wallichiana var. chinensis</name>
    <dbReference type="NCBI Taxonomy" id="29808"/>
    <lineage>
        <taxon>Eukaryota</taxon>
        <taxon>Viridiplantae</taxon>
        <taxon>Streptophyta</taxon>
        <taxon>Embryophyta</taxon>
        <taxon>Tracheophyta</taxon>
        <taxon>Spermatophyta</taxon>
        <taxon>Pinopsida</taxon>
        <taxon>Pinidae</taxon>
        <taxon>Conifers II</taxon>
        <taxon>Cupressales</taxon>
        <taxon>Taxaceae</taxon>
        <taxon>Taxus</taxon>
    </lineage>
</organism>
<keyword evidence="2" id="KW-1185">Reference proteome</keyword>
<proteinExistence type="predicted"/>
<comment type="caution">
    <text evidence="1">The sequence shown here is derived from an EMBL/GenBank/DDBJ whole genome shotgun (WGS) entry which is preliminary data.</text>
</comment>
<feature type="non-terminal residue" evidence="1">
    <location>
        <position position="106"/>
    </location>
</feature>
<evidence type="ECO:0000313" key="2">
    <source>
        <dbReference type="Proteomes" id="UP000824469"/>
    </source>
</evidence>